<dbReference type="EMBL" id="JAVRQU010000005">
    <property type="protein sequence ID" value="KAK5702801.1"/>
    <property type="molecule type" value="Genomic_DNA"/>
</dbReference>
<gene>
    <name evidence="2" type="ORF">LTR97_003747</name>
</gene>
<accession>A0AAN7WBU9</accession>
<comment type="caution">
    <text evidence="2">The sequence shown here is derived from an EMBL/GenBank/DDBJ whole genome shotgun (WGS) entry which is preliminary data.</text>
</comment>
<evidence type="ECO:0000313" key="2">
    <source>
        <dbReference type="EMBL" id="KAK5702801.1"/>
    </source>
</evidence>
<evidence type="ECO:0000256" key="1">
    <source>
        <dbReference type="SAM" id="MobiDB-lite"/>
    </source>
</evidence>
<sequence>MAEKLVGVYDNAPYTLEAPIHAAHPGFPAFSTHGDAGNYLKRLPRNDPMLPSGSYTGVAGIENDGLDEGGRGHQKVFHMAKGHPQYIPPPKGSRDHEKRKKHESAMYQFYAWSGVSAIETVNLLAVDREDHGLPEDALGPALLLMEGIFGPLNGSTSPKHQHYGDSRYRAVLPPALLASFGLAGSQPLSALSGPLKTVAFTVGIPPRHLMAASTNKASRLLRGMVAMMDKSNENTQAFRITSNDFPTPLHPEVAKAMVKHDWTPEYDLPFFALDVSPSYHPTKFAGLAEQELRPNYEHAGNIALELFYFAAKTETIRSVFLPYRHKCTSRYSSAMAAQTLYEAAHEEVVPSNRRIETLSGGIAFEGHSLGPDVLQ</sequence>
<name>A0AAN7WBU9_9PEZI</name>
<dbReference type="Proteomes" id="UP001310594">
    <property type="component" value="Unassembled WGS sequence"/>
</dbReference>
<dbReference type="AlphaFoldDB" id="A0AAN7WBU9"/>
<protein>
    <submittedName>
        <fullName evidence="2">Uncharacterized protein</fullName>
    </submittedName>
</protein>
<evidence type="ECO:0000313" key="3">
    <source>
        <dbReference type="Proteomes" id="UP001310594"/>
    </source>
</evidence>
<reference evidence="2" key="1">
    <citation type="submission" date="2023-08" db="EMBL/GenBank/DDBJ databases">
        <title>Black Yeasts Isolated from many extreme environments.</title>
        <authorList>
            <person name="Coleine C."/>
            <person name="Stajich J.E."/>
            <person name="Selbmann L."/>
        </authorList>
    </citation>
    <scope>NUCLEOTIDE SEQUENCE</scope>
    <source>
        <strain evidence="2">CCFEE 5810</strain>
    </source>
</reference>
<organism evidence="2 3">
    <name type="scientific">Elasticomyces elasticus</name>
    <dbReference type="NCBI Taxonomy" id="574655"/>
    <lineage>
        <taxon>Eukaryota</taxon>
        <taxon>Fungi</taxon>
        <taxon>Dikarya</taxon>
        <taxon>Ascomycota</taxon>
        <taxon>Pezizomycotina</taxon>
        <taxon>Dothideomycetes</taxon>
        <taxon>Dothideomycetidae</taxon>
        <taxon>Mycosphaerellales</taxon>
        <taxon>Teratosphaeriaceae</taxon>
        <taxon>Elasticomyces</taxon>
    </lineage>
</organism>
<proteinExistence type="predicted"/>
<feature type="region of interest" description="Disordered" evidence="1">
    <location>
        <begin position="81"/>
        <end position="100"/>
    </location>
</feature>